<comment type="caution">
    <text evidence="2">The sequence shown here is derived from an EMBL/GenBank/DDBJ whole genome shotgun (WGS) entry which is preliminary data.</text>
</comment>
<sequence>MMNKLLAANFTRLWKNKLWYVGIIVMFGWAVIMLVSTDRTNAEVPVLEDFFFQYAPVIGLFCAVFTSMFIGTEYHDGTIRNKIIVGHTRPAIYVANLIVCTVAGLIMVAVWIAVMLAIGIPLLGLFASSLSIILAYVGITVVMIAAFVSIFTLVGMLSQNKAGAAVTTLLLLFVLFFVASYFNNKLHEPEMYGGGPTVSEVDGEISMEMSEPEQNPDYVEGNKRKIYEFIVTFLPTGQGIMMSNMSAVRLPLLPLYSLVIVFATTACGVFLFRRKDIK</sequence>
<gene>
    <name evidence="2" type="ORF">ACFSJH_00460</name>
</gene>
<dbReference type="EMBL" id="JBHUHO010000002">
    <property type="protein sequence ID" value="MFD2114227.1"/>
    <property type="molecule type" value="Genomic_DNA"/>
</dbReference>
<feature type="transmembrane region" description="Helical" evidence="1">
    <location>
        <begin position="252"/>
        <end position="272"/>
    </location>
</feature>
<feature type="transmembrane region" description="Helical" evidence="1">
    <location>
        <begin position="51"/>
        <end position="70"/>
    </location>
</feature>
<feature type="transmembrane region" description="Helical" evidence="1">
    <location>
        <begin position="18"/>
        <end position="36"/>
    </location>
</feature>
<dbReference type="RefSeq" id="WP_377769201.1">
    <property type="nucleotide sequence ID" value="NZ_JBHUHO010000002.1"/>
</dbReference>
<protein>
    <submittedName>
        <fullName evidence="2">ABC transporter permease subunit</fullName>
    </submittedName>
</protein>
<keyword evidence="1" id="KW-0812">Transmembrane</keyword>
<dbReference type="Proteomes" id="UP001597362">
    <property type="component" value="Unassembled WGS sequence"/>
</dbReference>
<feature type="transmembrane region" description="Helical" evidence="1">
    <location>
        <begin position="132"/>
        <end position="155"/>
    </location>
</feature>
<organism evidence="2 3">
    <name type="scientific">Paenibacillus yanchengensis</name>
    <dbReference type="NCBI Taxonomy" id="2035833"/>
    <lineage>
        <taxon>Bacteria</taxon>
        <taxon>Bacillati</taxon>
        <taxon>Bacillota</taxon>
        <taxon>Bacilli</taxon>
        <taxon>Bacillales</taxon>
        <taxon>Paenibacillaceae</taxon>
        <taxon>Paenibacillus</taxon>
    </lineage>
</organism>
<keyword evidence="3" id="KW-1185">Reference proteome</keyword>
<keyword evidence="1" id="KW-0472">Membrane</keyword>
<feature type="transmembrane region" description="Helical" evidence="1">
    <location>
        <begin position="91"/>
        <end position="120"/>
    </location>
</feature>
<name>A0ABW4YF56_9BACL</name>
<evidence type="ECO:0000313" key="3">
    <source>
        <dbReference type="Proteomes" id="UP001597362"/>
    </source>
</evidence>
<feature type="transmembrane region" description="Helical" evidence="1">
    <location>
        <begin position="162"/>
        <end position="182"/>
    </location>
</feature>
<evidence type="ECO:0000313" key="2">
    <source>
        <dbReference type="EMBL" id="MFD2114227.1"/>
    </source>
</evidence>
<keyword evidence="1" id="KW-1133">Transmembrane helix</keyword>
<evidence type="ECO:0000256" key="1">
    <source>
        <dbReference type="SAM" id="Phobius"/>
    </source>
</evidence>
<proteinExistence type="predicted"/>
<reference evidence="3" key="1">
    <citation type="journal article" date="2019" name="Int. J. Syst. Evol. Microbiol.">
        <title>The Global Catalogue of Microorganisms (GCM) 10K type strain sequencing project: providing services to taxonomists for standard genome sequencing and annotation.</title>
        <authorList>
            <consortium name="The Broad Institute Genomics Platform"/>
            <consortium name="The Broad Institute Genome Sequencing Center for Infectious Disease"/>
            <person name="Wu L."/>
            <person name="Ma J."/>
        </authorList>
    </citation>
    <scope>NUCLEOTIDE SEQUENCE [LARGE SCALE GENOMIC DNA]</scope>
    <source>
        <strain evidence="3">GH52</strain>
    </source>
</reference>
<accession>A0ABW4YF56</accession>